<dbReference type="Gene3D" id="3.30.300.20">
    <property type="match status" value="1"/>
</dbReference>
<organism evidence="1 2">
    <name type="scientific">Pseudochryseolinea flava</name>
    <dbReference type="NCBI Taxonomy" id="2059302"/>
    <lineage>
        <taxon>Bacteria</taxon>
        <taxon>Pseudomonadati</taxon>
        <taxon>Bacteroidota</taxon>
        <taxon>Cytophagia</taxon>
        <taxon>Cytophagales</taxon>
        <taxon>Fulvivirgaceae</taxon>
        <taxon>Pseudochryseolinea</taxon>
    </lineage>
</organism>
<dbReference type="InterPro" id="IPR003718">
    <property type="entry name" value="OsmC/Ohr_fam"/>
</dbReference>
<dbReference type="Proteomes" id="UP000251889">
    <property type="component" value="Unassembled WGS sequence"/>
</dbReference>
<evidence type="ECO:0000313" key="1">
    <source>
        <dbReference type="EMBL" id="RAW01229.1"/>
    </source>
</evidence>
<name>A0A364Y3C7_9BACT</name>
<gene>
    <name evidence="1" type="ORF">DQQ10_09965</name>
</gene>
<protein>
    <submittedName>
        <fullName evidence="1">OsmC family peroxiredoxin</fullName>
    </submittedName>
</protein>
<dbReference type="PANTHER" id="PTHR34352:SF1">
    <property type="entry name" value="PROTEIN YHFA"/>
    <property type="match status" value="1"/>
</dbReference>
<dbReference type="Pfam" id="PF02566">
    <property type="entry name" value="OsmC"/>
    <property type="match status" value="1"/>
</dbReference>
<dbReference type="OrthoDB" id="9804010at2"/>
<dbReference type="InterPro" id="IPR036102">
    <property type="entry name" value="OsmC/Ohrsf"/>
</dbReference>
<dbReference type="PANTHER" id="PTHR34352">
    <property type="entry name" value="PROTEIN YHFA"/>
    <property type="match status" value="1"/>
</dbReference>
<dbReference type="AlphaFoldDB" id="A0A364Y3C7"/>
<proteinExistence type="predicted"/>
<keyword evidence="2" id="KW-1185">Reference proteome</keyword>
<dbReference type="EMBL" id="QMFY01000004">
    <property type="protein sequence ID" value="RAW01229.1"/>
    <property type="molecule type" value="Genomic_DNA"/>
</dbReference>
<sequence length="142" mass="15749">MNMIKVELSRLNDAFHMEARNEQGSIIHLDASPDIGGQNLGMRPMQLLLAAFGGCSVIDIINILKKQRQDLQDVKVTVTGERQKDVVPSLYTEVHAHFKLFGNLDQSKVEKAVTLSVDKYCSVAKTLEATAKVTYSFEIING</sequence>
<dbReference type="InterPro" id="IPR015946">
    <property type="entry name" value="KH_dom-like_a/b"/>
</dbReference>
<comment type="caution">
    <text evidence="1">The sequence shown here is derived from an EMBL/GenBank/DDBJ whole genome shotgun (WGS) entry which is preliminary data.</text>
</comment>
<dbReference type="SUPFAM" id="SSF82784">
    <property type="entry name" value="OsmC-like"/>
    <property type="match status" value="1"/>
</dbReference>
<evidence type="ECO:0000313" key="2">
    <source>
        <dbReference type="Proteomes" id="UP000251889"/>
    </source>
</evidence>
<accession>A0A364Y3C7</accession>
<reference evidence="1 2" key="1">
    <citation type="submission" date="2018-06" db="EMBL/GenBank/DDBJ databases">
        <title>Chryseolinea flavus sp. nov., a member of the phylum Bacteroidetes isolated from soil.</title>
        <authorList>
            <person name="Li Y."/>
            <person name="Wang J."/>
        </authorList>
    </citation>
    <scope>NUCLEOTIDE SEQUENCE [LARGE SCALE GENOMIC DNA]</scope>
    <source>
        <strain evidence="1 2">SDU1-6</strain>
    </source>
</reference>